<reference evidence="2" key="1">
    <citation type="submission" date="2018-02" db="EMBL/GenBank/DDBJ databases">
        <title>Rhizophora mucronata_Transcriptome.</title>
        <authorList>
            <person name="Meera S.P."/>
            <person name="Sreeshan A."/>
            <person name="Augustine A."/>
        </authorList>
    </citation>
    <scope>NUCLEOTIDE SEQUENCE</scope>
    <source>
        <tissue evidence="2">Leaf</tissue>
    </source>
</reference>
<dbReference type="PANTHER" id="PTHR33670">
    <property type="entry name" value="SPLICING FACTOR, PROLINE- AND GLUTAMINE-RICH-LIKE"/>
    <property type="match status" value="1"/>
</dbReference>
<feature type="region of interest" description="Disordered" evidence="1">
    <location>
        <begin position="203"/>
        <end position="231"/>
    </location>
</feature>
<feature type="compositionally biased region" description="Basic residues" evidence="1">
    <location>
        <begin position="56"/>
        <end position="67"/>
    </location>
</feature>
<feature type="region of interest" description="Disordered" evidence="1">
    <location>
        <begin position="253"/>
        <end position="275"/>
    </location>
</feature>
<feature type="region of interest" description="Disordered" evidence="1">
    <location>
        <begin position="40"/>
        <end position="67"/>
    </location>
</feature>
<protein>
    <submittedName>
        <fullName evidence="2">Uncharacterized protein MANES_15G019800</fullName>
    </submittedName>
</protein>
<feature type="region of interest" description="Disordered" evidence="1">
    <location>
        <begin position="111"/>
        <end position="176"/>
    </location>
</feature>
<feature type="compositionally biased region" description="Basic residues" evidence="1">
    <location>
        <begin position="159"/>
        <end position="170"/>
    </location>
</feature>
<evidence type="ECO:0000256" key="1">
    <source>
        <dbReference type="SAM" id="MobiDB-lite"/>
    </source>
</evidence>
<feature type="compositionally biased region" description="Low complexity" evidence="1">
    <location>
        <begin position="255"/>
        <end position="271"/>
    </location>
</feature>
<evidence type="ECO:0000313" key="2">
    <source>
        <dbReference type="EMBL" id="MBX48769.1"/>
    </source>
</evidence>
<accession>A0A2P2P266</accession>
<name>A0A2P2P266_RHIMU</name>
<sequence>MRAKVGDKPPYPTPLAIPIRFLSLYISNPPQILPCIHKAPSFDAPHAPPPTEKITRRDKKRERRKRKNIFILKREKGKQEQSFLLSPFVIMGTEILRPQDCLVEKIRDSPCRRRNHYGGTSSGFNRKPAARNERFGTRSRPSEPSVSKRSSSADDLKALKSHQRHHHNHRNGIDNRSLVMEKVTILRRGESLDSKIKSSETSAVAAAKKDQGGGGEMVMNGTDRLGPGPEMVPKQIKIVDLRSPVARKSDVYAGSASVVSPEPSSLPLPSFSKKKFDDSATRDLRRLLRLDF</sequence>
<dbReference type="EMBL" id="GGEC01068285">
    <property type="protein sequence ID" value="MBX48769.1"/>
    <property type="molecule type" value="Transcribed_RNA"/>
</dbReference>
<dbReference type="GO" id="GO:0016071">
    <property type="term" value="P:mRNA metabolic process"/>
    <property type="evidence" value="ECO:0007669"/>
    <property type="project" value="UniProtKB-ARBA"/>
</dbReference>
<dbReference type="PANTHER" id="PTHR33670:SF1">
    <property type="entry name" value="OS09G0416300 PROTEIN"/>
    <property type="match status" value="1"/>
</dbReference>
<dbReference type="Pfam" id="PF15365">
    <property type="entry name" value="PNRC"/>
    <property type="match status" value="1"/>
</dbReference>
<proteinExistence type="predicted"/>
<feature type="compositionally biased region" description="Low complexity" evidence="1">
    <location>
        <begin position="138"/>
        <end position="150"/>
    </location>
</feature>
<organism evidence="2">
    <name type="scientific">Rhizophora mucronata</name>
    <name type="common">Asiatic mangrove</name>
    <dbReference type="NCBI Taxonomy" id="61149"/>
    <lineage>
        <taxon>Eukaryota</taxon>
        <taxon>Viridiplantae</taxon>
        <taxon>Streptophyta</taxon>
        <taxon>Embryophyta</taxon>
        <taxon>Tracheophyta</taxon>
        <taxon>Spermatophyta</taxon>
        <taxon>Magnoliopsida</taxon>
        <taxon>eudicotyledons</taxon>
        <taxon>Gunneridae</taxon>
        <taxon>Pentapetalae</taxon>
        <taxon>rosids</taxon>
        <taxon>fabids</taxon>
        <taxon>Malpighiales</taxon>
        <taxon>Rhizophoraceae</taxon>
        <taxon>Rhizophora</taxon>
    </lineage>
</organism>
<dbReference type="AlphaFoldDB" id="A0A2P2P266"/>
<dbReference type="InterPro" id="IPR028322">
    <property type="entry name" value="PNRC-like_rgn"/>
</dbReference>